<sequence length="85" mass="9844">MPSIVAEQTAGEVDKIKLLLLECTVQDIDEREKNAAHLFLRYLYQRTFKVRIWRTFTIDANLPIGLIGLHTTYLAVLAQLTHLYE</sequence>
<comment type="caution">
    <text evidence="1">The sequence shown here is derived from an EMBL/GenBank/DDBJ whole genome shotgun (WGS) entry which is preliminary data.</text>
</comment>
<dbReference type="AlphaFoldDB" id="A0A4C1XFN7"/>
<keyword evidence="2" id="KW-1185">Reference proteome</keyword>
<reference evidence="1 2" key="1">
    <citation type="journal article" date="2019" name="Commun. Biol.">
        <title>The bagworm genome reveals a unique fibroin gene that provides high tensile strength.</title>
        <authorList>
            <person name="Kono N."/>
            <person name="Nakamura H."/>
            <person name="Ohtoshi R."/>
            <person name="Tomita M."/>
            <person name="Numata K."/>
            <person name="Arakawa K."/>
        </authorList>
    </citation>
    <scope>NUCLEOTIDE SEQUENCE [LARGE SCALE GENOMIC DNA]</scope>
</reference>
<organism evidence="1 2">
    <name type="scientific">Eumeta variegata</name>
    <name type="common">Bagworm moth</name>
    <name type="synonym">Eumeta japonica</name>
    <dbReference type="NCBI Taxonomy" id="151549"/>
    <lineage>
        <taxon>Eukaryota</taxon>
        <taxon>Metazoa</taxon>
        <taxon>Ecdysozoa</taxon>
        <taxon>Arthropoda</taxon>
        <taxon>Hexapoda</taxon>
        <taxon>Insecta</taxon>
        <taxon>Pterygota</taxon>
        <taxon>Neoptera</taxon>
        <taxon>Endopterygota</taxon>
        <taxon>Lepidoptera</taxon>
        <taxon>Glossata</taxon>
        <taxon>Ditrysia</taxon>
        <taxon>Tineoidea</taxon>
        <taxon>Psychidae</taxon>
        <taxon>Oiketicinae</taxon>
        <taxon>Eumeta</taxon>
    </lineage>
</organism>
<gene>
    <name evidence="1" type="ORF">EVAR_48566_1</name>
</gene>
<dbReference type="OrthoDB" id="7477935at2759"/>
<dbReference type="Proteomes" id="UP000299102">
    <property type="component" value="Unassembled WGS sequence"/>
</dbReference>
<dbReference type="EMBL" id="BGZK01000803">
    <property type="protein sequence ID" value="GBP61067.1"/>
    <property type="molecule type" value="Genomic_DNA"/>
</dbReference>
<name>A0A4C1XFN7_EUMVA</name>
<accession>A0A4C1XFN7</accession>
<proteinExistence type="predicted"/>
<evidence type="ECO:0000313" key="2">
    <source>
        <dbReference type="Proteomes" id="UP000299102"/>
    </source>
</evidence>
<evidence type="ECO:0000313" key="1">
    <source>
        <dbReference type="EMBL" id="GBP61067.1"/>
    </source>
</evidence>
<protein>
    <submittedName>
        <fullName evidence="1">Uncharacterized protein</fullName>
    </submittedName>
</protein>